<dbReference type="Gramene" id="EOY13370">
    <property type="protein sequence ID" value="EOY13370"/>
    <property type="gene ID" value="TCM_031929"/>
</dbReference>
<evidence type="ECO:0000259" key="1">
    <source>
        <dbReference type="Pfam" id="PF13952"/>
    </source>
</evidence>
<evidence type="ECO:0000313" key="2">
    <source>
        <dbReference type="EMBL" id="EOY13370.1"/>
    </source>
</evidence>
<keyword evidence="3" id="KW-1185">Reference proteome</keyword>
<reference evidence="2 3" key="1">
    <citation type="journal article" date="2013" name="Genome Biol.">
        <title>The genome sequence of the most widely cultivated cacao type and its use to identify candidate genes regulating pod color.</title>
        <authorList>
            <person name="Motamayor J.C."/>
            <person name="Mockaitis K."/>
            <person name="Schmutz J."/>
            <person name="Haiminen N."/>
            <person name="Iii D.L."/>
            <person name="Cornejo O."/>
            <person name="Findley S.D."/>
            <person name="Zheng P."/>
            <person name="Utro F."/>
            <person name="Royaert S."/>
            <person name="Saski C."/>
            <person name="Jenkins J."/>
            <person name="Podicheti R."/>
            <person name="Zhao M."/>
            <person name="Scheffler B.E."/>
            <person name="Stack J.C."/>
            <person name="Feltus F.A."/>
            <person name="Mustiga G.M."/>
            <person name="Amores F."/>
            <person name="Phillips W."/>
            <person name="Marelli J.P."/>
            <person name="May G.D."/>
            <person name="Shapiro H."/>
            <person name="Ma J."/>
            <person name="Bustamante C.D."/>
            <person name="Schnell R.J."/>
            <person name="Main D."/>
            <person name="Gilbert D."/>
            <person name="Parida L."/>
            <person name="Kuhn D.N."/>
        </authorList>
    </citation>
    <scope>NUCLEOTIDE SEQUENCE [LARGE SCALE GENOMIC DNA]</scope>
    <source>
        <strain evidence="3">cv. Matina 1-6</strain>
    </source>
</reference>
<dbReference type="HOGENOM" id="CLU_127446_0_0_1"/>
<dbReference type="EMBL" id="CM001885">
    <property type="protein sequence ID" value="EOY13370.1"/>
    <property type="molecule type" value="Genomic_DNA"/>
</dbReference>
<dbReference type="Proteomes" id="UP000026915">
    <property type="component" value="Chromosome 7"/>
</dbReference>
<dbReference type="Pfam" id="PF13952">
    <property type="entry name" value="DUF4216"/>
    <property type="match status" value="1"/>
</dbReference>
<proteinExistence type="predicted"/>
<dbReference type="PANTHER" id="PTHR48258:SF3">
    <property type="entry name" value="FK506-BINDING PROTEIN 4-LIKE ISOFORM X1"/>
    <property type="match status" value="1"/>
</dbReference>
<feature type="domain" description="DUF4216" evidence="1">
    <location>
        <begin position="27"/>
        <end position="102"/>
    </location>
</feature>
<dbReference type="AlphaFoldDB" id="A0A061F7N3"/>
<dbReference type="InterPro" id="IPR025312">
    <property type="entry name" value="DUF4216"/>
</dbReference>
<protein>
    <recommendedName>
        <fullName evidence="1">DUF4216 domain-containing protein</fullName>
    </recommendedName>
</protein>
<evidence type="ECO:0000313" key="3">
    <source>
        <dbReference type="Proteomes" id="UP000026915"/>
    </source>
</evidence>
<name>A0A061F7N3_THECC</name>
<organism evidence="2 3">
    <name type="scientific">Theobroma cacao</name>
    <name type="common">Cacao</name>
    <name type="synonym">Cocoa</name>
    <dbReference type="NCBI Taxonomy" id="3641"/>
    <lineage>
        <taxon>Eukaryota</taxon>
        <taxon>Viridiplantae</taxon>
        <taxon>Streptophyta</taxon>
        <taxon>Embryophyta</taxon>
        <taxon>Tracheophyta</taxon>
        <taxon>Spermatophyta</taxon>
        <taxon>Magnoliopsida</taxon>
        <taxon>eudicotyledons</taxon>
        <taxon>Gunneridae</taxon>
        <taxon>Pentapetalae</taxon>
        <taxon>rosids</taxon>
        <taxon>malvids</taxon>
        <taxon>Malvales</taxon>
        <taxon>Malvaceae</taxon>
        <taxon>Byttnerioideae</taxon>
        <taxon>Theobroma</taxon>
    </lineage>
</organism>
<dbReference type="OMA" id="INTCHDI"/>
<dbReference type="InParanoid" id="A0A061F7N3"/>
<gene>
    <name evidence="2" type="ORF">TCM_031929</name>
</gene>
<accession>A0A061F7N3</accession>
<sequence>MNCGVCIKRSFYNDHERDFYGILVDIIELEYFGIGNRVVLFKCHWFDTEKGITVDRLHGLVDVNYNSILASNEPFVLAAQTHQVYYSSYPSRRRDQRDWWAVFKTKAKSRFQIPISGVKPDPINTCHDIHALSSMLLYITKLRFKS</sequence>
<dbReference type="PANTHER" id="PTHR48258">
    <property type="entry name" value="DUF4218 DOMAIN-CONTAINING PROTEIN-RELATED"/>
    <property type="match status" value="1"/>
</dbReference>